<feature type="chain" id="PRO_5026033344" description="DUF2574 family protein" evidence="1">
    <location>
        <begin position="19"/>
        <end position="85"/>
    </location>
</feature>
<evidence type="ECO:0000313" key="3">
    <source>
        <dbReference type="Proteomes" id="UP000424752"/>
    </source>
</evidence>
<organism evidence="2 3">
    <name type="scientific">Erwinia sorbitola</name>
    <dbReference type="NCBI Taxonomy" id="2681984"/>
    <lineage>
        <taxon>Bacteria</taxon>
        <taxon>Pseudomonadati</taxon>
        <taxon>Pseudomonadota</taxon>
        <taxon>Gammaproteobacteria</taxon>
        <taxon>Enterobacterales</taxon>
        <taxon>Erwiniaceae</taxon>
        <taxon>Erwinia</taxon>
    </lineage>
</organism>
<evidence type="ECO:0008006" key="4">
    <source>
        <dbReference type="Google" id="ProtNLM"/>
    </source>
</evidence>
<dbReference type="Proteomes" id="UP000424752">
    <property type="component" value="Chromosome"/>
</dbReference>
<sequence>MKTVYLALGLMMTGHAFAASTTGSIGVKLTIYSQCSVEGSNLSATRAPPGIACGKQPEAQPKVTQTVVTRDADTGQERRLVTVEW</sequence>
<evidence type="ECO:0000313" key="2">
    <source>
        <dbReference type="EMBL" id="QGU88846.1"/>
    </source>
</evidence>
<protein>
    <recommendedName>
        <fullName evidence="4">DUF2574 family protein</fullName>
    </recommendedName>
</protein>
<dbReference type="EMBL" id="CP046509">
    <property type="protein sequence ID" value="QGU88846.1"/>
    <property type="molecule type" value="Genomic_DNA"/>
</dbReference>
<accession>A0A6I6ERH8</accession>
<feature type="signal peptide" evidence="1">
    <location>
        <begin position="1"/>
        <end position="18"/>
    </location>
</feature>
<name>A0A6I6ERH8_9GAMM</name>
<proteinExistence type="predicted"/>
<reference evidence="2 3" key="1">
    <citation type="submission" date="2019-12" db="EMBL/GenBank/DDBJ databases">
        <title>Erwinia sp. nov., isolated from droppings of birds in the Qinghai-Tiebt plateau of China.</title>
        <authorList>
            <person name="Ge Y."/>
        </authorList>
    </citation>
    <scope>NUCLEOTIDE SEQUENCE [LARGE SCALE GENOMIC DNA]</scope>
    <source>
        <strain evidence="2 3">J780</strain>
    </source>
</reference>
<dbReference type="AlphaFoldDB" id="A0A6I6ERH8"/>
<keyword evidence="1" id="KW-0732">Signal</keyword>
<gene>
    <name evidence="2" type="ORF">GN242_17170</name>
</gene>
<evidence type="ECO:0000256" key="1">
    <source>
        <dbReference type="SAM" id="SignalP"/>
    </source>
</evidence>
<dbReference type="KEGG" id="erwi:GN242_17170"/>
<dbReference type="RefSeq" id="WP_156287894.1">
    <property type="nucleotide sequence ID" value="NZ_CP046509.1"/>
</dbReference>